<keyword evidence="2" id="KW-1185">Reference proteome</keyword>
<name>A0A841C6Z8_9LACT</name>
<evidence type="ECO:0000313" key="1">
    <source>
        <dbReference type="EMBL" id="MBB5888114.1"/>
    </source>
</evidence>
<accession>A0A841C6Z8</accession>
<gene>
    <name evidence="1" type="ORF">HNQ37_001005</name>
</gene>
<comment type="caution">
    <text evidence="1">The sequence shown here is derived from an EMBL/GenBank/DDBJ whole genome shotgun (WGS) entry which is preliminary data.</text>
</comment>
<reference evidence="1 2" key="1">
    <citation type="submission" date="2020-08" db="EMBL/GenBank/DDBJ databases">
        <title>Genomic Encyclopedia of Type Strains, Phase IV (KMG-IV): sequencing the most valuable type-strain genomes for metagenomic binning, comparative biology and taxonomic classification.</title>
        <authorList>
            <person name="Goeker M."/>
        </authorList>
    </citation>
    <scope>NUCLEOTIDE SEQUENCE [LARGE SCALE GENOMIC DNA]</scope>
    <source>
        <strain evidence="1 2">DSM 14925</strain>
    </source>
</reference>
<protein>
    <submittedName>
        <fullName evidence="1">Uncharacterized protein</fullName>
    </submittedName>
</protein>
<dbReference type="EMBL" id="JACHHV010000014">
    <property type="protein sequence ID" value="MBB5888114.1"/>
    <property type="molecule type" value="Genomic_DNA"/>
</dbReference>
<evidence type="ECO:0000313" key="2">
    <source>
        <dbReference type="Proteomes" id="UP000562464"/>
    </source>
</evidence>
<dbReference type="AlphaFoldDB" id="A0A841C6Z8"/>
<sequence length="31" mass="3580">MKVNTINCGTLKYQASCFRFSAYNMIFLMAL</sequence>
<organism evidence="1 2">
    <name type="scientific">Lactovum miscens</name>
    <dbReference type="NCBI Taxonomy" id="190387"/>
    <lineage>
        <taxon>Bacteria</taxon>
        <taxon>Bacillati</taxon>
        <taxon>Bacillota</taxon>
        <taxon>Bacilli</taxon>
        <taxon>Lactobacillales</taxon>
        <taxon>Streptococcaceae</taxon>
        <taxon>Lactovum</taxon>
    </lineage>
</organism>
<dbReference type="Proteomes" id="UP000562464">
    <property type="component" value="Unassembled WGS sequence"/>
</dbReference>
<proteinExistence type="predicted"/>